<dbReference type="GO" id="GO:0005886">
    <property type="term" value="C:plasma membrane"/>
    <property type="evidence" value="ECO:0007669"/>
    <property type="project" value="TreeGrafter"/>
</dbReference>
<dbReference type="GO" id="GO:0003688">
    <property type="term" value="F:DNA replication origin binding"/>
    <property type="evidence" value="ECO:0007669"/>
    <property type="project" value="TreeGrafter"/>
</dbReference>
<evidence type="ECO:0000313" key="1">
    <source>
        <dbReference type="EMBL" id="ATQ66943.1"/>
    </source>
</evidence>
<proteinExistence type="predicted"/>
<dbReference type="STRING" id="595536.GCA_000178815_00378"/>
<dbReference type="KEGG" id="mtw:CQW49_02855"/>
<dbReference type="GO" id="GO:0006270">
    <property type="term" value="P:DNA replication initiation"/>
    <property type="evidence" value="ECO:0007669"/>
    <property type="project" value="TreeGrafter"/>
</dbReference>
<keyword evidence="2" id="KW-1185">Reference proteome</keyword>
<dbReference type="EMBL" id="CP023737">
    <property type="protein sequence ID" value="ATQ66943.1"/>
    <property type="molecule type" value="Genomic_DNA"/>
</dbReference>
<dbReference type="InterPro" id="IPR027417">
    <property type="entry name" value="P-loop_NTPase"/>
</dbReference>
<dbReference type="Proteomes" id="UP000230709">
    <property type="component" value="Chromosome"/>
</dbReference>
<dbReference type="SUPFAM" id="SSF52540">
    <property type="entry name" value="P-loop containing nucleoside triphosphate hydrolases"/>
    <property type="match status" value="1"/>
</dbReference>
<gene>
    <name evidence="1" type="ORF">CQW49_02855</name>
</gene>
<evidence type="ECO:0000313" key="2">
    <source>
        <dbReference type="Proteomes" id="UP000230709"/>
    </source>
</evidence>
<protein>
    <submittedName>
        <fullName evidence="1">Uncharacterized protein</fullName>
    </submittedName>
</protein>
<dbReference type="Gene3D" id="1.10.8.60">
    <property type="match status" value="1"/>
</dbReference>
<dbReference type="PANTHER" id="PTHR30050">
    <property type="entry name" value="CHROMOSOMAL REPLICATION INITIATOR PROTEIN DNAA"/>
    <property type="match status" value="1"/>
</dbReference>
<dbReference type="RefSeq" id="WP_003612437.1">
    <property type="nucleotide sequence ID" value="NZ_ADVE02000001.1"/>
</dbReference>
<reference evidence="2" key="1">
    <citation type="submission" date="2017-10" db="EMBL/GenBank/DDBJ databases">
        <title>Completed PacBio SMRT sequence of Methylosinus trichosporium OB3b reveals presence of a third large plasmid.</title>
        <authorList>
            <person name="Charles T.C."/>
            <person name="Lynch M.D.J."/>
            <person name="Heil J.R."/>
            <person name="Cheng J."/>
        </authorList>
    </citation>
    <scope>NUCLEOTIDE SEQUENCE [LARGE SCALE GENOMIC DNA]</scope>
    <source>
        <strain evidence="2">OB3b</strain>
    </source>
</reference>
<dbReference type="Gene3D" id="3.40.50.300">
    <property type="entry name" value="P-loop containing nucleotide triphosphate hydrolases"/>
    <property type="match status" value="1"/>
</dbReference>
<organism evidence="1 2">
    <name type="scientific">Methylosinus trichosporium (strain ATCC 35070 / NCIMB 11131 / UNIQEM 75 / OB3b)</name>
    <dbReference type="NCBI Taxonomy" id="595536"/>
    <lineage>
        <taxon>Bacteria</taxon>
        <taxon>Pseudomonadati</taxon>
        <taxon>Pseudomonadota</taxon>
        <taxon>Alphaproteobacteria</taxon>
        <taxon>Hyphomicrobiales</taxon>
        <taxon>Methylocystaceae</taxon>
        <taxon>Methylosinus</taxon>
    </lineage>
</organism>
<dbReference type="PANTHER" id="PTHR30050:SF5">
    <property type="entry name" value="DNAA REGULATORY INACTIVATOR HDA"/>
    <property type="match status" value="1"/>
</dbReference>
<name>A0A2D2CW59_METT3</name>
<dbReference type="AlphaFoldDB" id="A0A2D2CW59"/>
<accession>A0A2D2CW59</accession>
<sequence length="232" mass="25332">MTEADELARRRAGQLPLDLAGAPRFEAEAFLVSPCNRAAFEMISRWPDWPDPALLLLGPAGAGKSHLCAIFAQRSDALFVDPSDLMTPQRLAASPPRAAIVDGLDAVEDETALFHLMNFLRESGASLLLCGRRPPSGETVALPDLLSRLRRAPVVEIGAPDDDLIRAVLEKLLRDRQLLVDPGLVDYLALRLERSLDAARAFVRLLDEEALARGRRVTRALAGELLEALRSS</sequence>